<dbReference type="PANTHER" id="PTHR17224:SF1">
    <property type="entry name" value="PEPTIDYL-TRNA HYDROLASE"/>
    <property type="match status" value="1"/>
</dbReference>
<proteinExistence type="inferred from homology"/>
<comment type="caution">
    <text evidence="11">The sequence shown here is derived from an EMBL/GenBank/DDBJ whole genome shotgun (WGS) entry which is preliminary data.</text>
</comment>
<name>A0A3N6WYI6_9ACTN</name>
<dbReference type="AlphaFoldDB" id="A0A3N6WYI6"/>
<gene>
    <name evidence="8" type="primary">pth</name>
    <name evidence="11" type="ORF">EHW97_00995</name>
</gene>
<feature type="binding site" evidence="8">
    <location>
        <position position="66"/>
    </location>
    <ligand>
        <name>tRNA</name>
        <dbReference type="ChEBI" id="CHEBI:17843"/>
    </ligand>
</feature>
<keyword evidence="3 8" id="KW-0378">Hydrolase</keyword>
<feature type="site" description="Stabilizes the basic form of H active site to accept a proton" evidence="8">
    <location>
        <position position="93"/>
    </location>
</feature>
<evidence type="ECO:0000256" key="4">
    <source>
        <dbReference type="ARBA" id="ARBA00022884"/>
    </source>
</evidence>
<feature type="site" description="Discriminates between blocked and unblocked aminoacyl-tRNA" evidence="8">
    <location>
        <position position="10"/>
    </location>
</feature>
<feature type="active site" description="Proton acceptor" evidence="8">
    <location>
        <position position="20"/>
    </location>
</feature>
<dbReference type="EMBL" id="RQJX01000001">
    <property type="protein sequence ID" value="RQN10102.1"/>
    <property type="molecule type" value="Genomic_DNA"/>
</dbReference>
<dbReference type="SUPFAM" id="SSF53178">
    <property type="entry name" value="Peptidyl-tRNA hydrolase-like"/>
    <property type="match status" value="1"/>
</dbReference>
<keyword evidence="2 8" id="KW-0820">tRNA-binding</keyword>
<dbReference type="GO" id="GO:0005737">
    <property type="term" value="C:cytoplasm"/>
    <property type="evidence" value="ECO:0007669"/>
    <property type="project" value="UniProtKB-SubCell"/>
</dbReference>
<dbReference type="InterPro" id="IPR036416">
    <property type="entry name" value="Pept_tRNA_hydro_sf"/>
</dbReference>
<comment type="catalytic activity">
    <reaction evidence="6 8 9">
        <text>an N-acyl-L-alpha-aminoacyl-tRNA + H2O = an N-acyl-L-amino acid + a tRNA + H(+)</text>
        <dbReference type="Rhea" id="RHEA:54448"/>
        <dbReference type="Rhea" id="RHEA-COMP:10123"/>
        <dbReference type="Rhea" id="RHEA-COMP:13883"/>
        <dbReference type="ChEBI" id="CHEBI:15377"/>
        <dbReference type="ChEBI" id="CHEBI:15378"/>
        <dbReference type="ChEBI" id="CHEBI:59874"/>
        <dbReference type="ChEBI" id="CHEBI:78442"/>
        <dbReference type="ChEBI" id="CHEBI:138191"/>
        <dbReference type="EC" id="3.1.1.29"/>
    </reaction>
</comment>
<keyword evidence="12" id="KW-1185">Reference proteome</keyword>
<comment type="similarity">
    <text evidence="5 8 10">Belongs to the PTH family.</text>
</comment>
<dbReference type="CDD" id="cd00462">
    <property type="entry name" value="PTH"/>
    <property type="match status" value="1"/>
</dbReference>
<dbReference type="RefSeq" id="WP_124235298.1">
    <property type="nucleotide sequence ID" value="NZ_JBHUFI010000007.1"/>
</dbReference>
<dbReference type="GO" id="GO:0072344">
    <property type="term" value="P:rescue of stalled ribosome"/>
    <property type="evidence" value="ECO:0007669"/>
    <property type="project" value="UniProtKB-UniRule"/>
</dbReference>
<feature type="binding site" evidence="8">
    <location>
        <position position="15"/>
    </location>
    <ligand>
        <name>tRNA</name>
        <dbReference type="ChEBI" id="CHEBI:17843"/>
    </ligand>
</feature>
<evidence type="ECO:0000256" key="10">
    <source>
        <dbReference type="RuleBase" id="RU004320"/>
    </source>
</evidence>
<organism evidence="11 12">
    <name type="scientific">Aeromicrobium camelliae</name>
    <dbReference type="NCBI Taxonomy" id="1538144"/>
    <lineage>
        <taxon>Bacteria</taxon>
        <taxon>Bacillati</taxon>
        <taxon>Actinomycetota</taxon>
        <taxon>Actinomycetes</taxon>
        <taxon>Propionibacteriales</taxon>
        <taxon>Nocardioidaceae</taxon>
        <taxon>Aeromicrobium</taxon>
    </lineage>
</organism>
<evidence type="ECO:0000256" key="9">
    <source>
        <dbReference type="RuleBase" id="RU000673"/>
    </source>
</evidence>
<dbReference type="PROSITE" id="PS01196">
    <property type="entry name" value="PEPT_TRNA_HYDROL_2"/>
    <property type="match status" value="1"/>
</dbReference>
<feature type="binding site" evidence="8">
    <location>
        <position position="114"/>
    </location>
    <ligand>
        <name>tRNA</name>
        <dbReference type="ChEBI" id="CHEBI:17843"/>
    </ligand>
</feature>
<evidence type="ECO:0000256" key="6">
    <source>
        <dbReference type="ARBA" id="ARBA00048707"/>
    </source>
</evidence>
<dbReference type="InterPro" id="IPR018171">
    <property type="entry name" value="Pept_tRNA_hydro_CS"/>
</dbReference>
<dbReference type="HAMAP" id="MF_00083">
    <property type="entry name" value="Pept_tRNA_hydro_bact"/>
    <property type="match status" value="1"/>
</dbReference>
<keyword evidence="4 8" id="KW-0694">RNA-binding</keyword>
<evidence type="ECO:0000256" key="8">
    <source>
        <dbReference type="HAMAP-Rule" id="MF_00083"/>
    </source>
</evidence>
<comment type="function">
    <text evidence="8">Catalyzes the release of premature peptidyl moieties from peptidyl-tRNA molecules trapped in stalled 50S ribosomal subunits, and thus maintains levels of free tRNAs and 50S ribosomes.</text>
</comment>
<dbReference type="GO" id="GO:0000049">
    <property type="term" value="F:tRNA binding"/>
    <property type="evidence" value="ECO:0007669"/>
    <property type="project" value="UniProtKB-UniRule"/>
</dbReference>
<evidence type="ECO:0000256" key="2">
    <source>
        <dbReference type="ARBA" id="ARBA00022555"/>
    </source>
</evidence>
<dbReference type="Proteomes" id="UP000275225">
    <property type="component" value="Unassembled WGS sequence"/>
</dbReference>
<evidence type="ECO:0000313" key="11">
    <source>
        <dbReference type="EMBL" id="RQN10102.1"/>
    </source>
</evidence>
<reference evidence="11 12" key="1">
    <citation type="submission" date="2018-11" db="EMBL/GenBank/DDBJ databases">
        <authorList>
            <person name="Li F."/>
        </authorList>
    </citation>
    <scope>NUCLEOTIDE SEQUENCE [LARGE SCALE GENOMIC DNA]</scope>
    <source>
        <strain evidence="11 12">YS17T</strain>
    </source>
</reference>
<evidence type="ECO:0000256" key="3">
    <source>
        <dbReference type="ARBA" id="ARBA00022801"/>
    </source>
</evidence>
<dbReference type="FunFam" id="3.40.50.1470:FF:000001">
    <property type="entry name" value="Peptidyl-tRNA hydrolase"/>
    <property type="match status" value="1"/>
</dbReference>
<evidence type="ECO:0000256" key="5">
    <source>
        <dbReference type="ARBA" id="ARBA00038063"/>
    </source>
</evidence>
<dbReference type="InterPro" id="IPR001328">
    <property type="entry name" value="Pept_tRNA_hydro"/>
</dbReference>
<comment type="subunit">
    <text evidence="8">Monomer.</text>
</comment>
<feature type="binding site" evidence="8">
    <location>
        <position position="68"/>
    </location>
    <ligand>
        <name>tRNA</name>
        <dbReference type="ChEBI" id="CHEBI:17843"/>
    </ligand>
</feature>
<accession>A0A3N6WYI6</accession>
<dbReference type="PANTHER" id="PTHR17224">
    <property type="entry name" value="PEPTIDYL-TRNA HYDROLASE"/>
    <property type="match status" value="1"/>
</dbReference>
<comment type="subcellular location">
    <subcellularLocation>
        <location evidence="8">Cytoplasm</location>
    </subcellularLocation>
</comment>
<dbReference type="NCBIfam" id="TIGR00447">
    <property type="entry name" value="pth"/>
    <property type="match status" value="1"/>
</dbReference>
<sequence>MTWLIVGLGNPGPTYAATRHNVGYLVADALAERVGGRFTTHKSRRADVVEGRLAGERVVLGRARSYMNESGGPVAGLAQYYDVAADHLVVIHDELDIDFGALRIKFGGGDNGHNGLKSIRQALGTGDYYRVRVGIGRPPGRQPVHDFVLKPFSSTERRELGVNVEEAADAVESLLVDGLVKTQSAFNR</sequence>
<keyword evidence="8" id="KW-0963">Cytoplasm</keyword>
<dbReference type="OrthoDB" id="9800507at2"/>
<dbReference type="GO" id="GO:0004045">
    <property type="term" value="F:peptidyl-tRNA hydrolase activity"/>
    <property type="evidence" value="ECO:0007669"/>
    <property type="project" value="UniProtKB-UniRule"/>
</dbReference>
<comment type="function">
    <text evidence="8">Hydrolyzes ribosome-free peptidyl-tRNAs (with 1 or more amino acids incorporated), which drop off the ribosome during protein synthesis, or as a result of ribosome stalling.</text>
</comment>
<dbReference type="Gene3D" id="3.40.50.1470">
    <property type="entry name" value="Peptidyl-tRNA hydrolase"/>
    <property type="match status" value="1"/>
</dbReference>
<dbReference type="Pfam" id="PF01195">
    <property type="entry name" value="Pept_tRNA_hydro"/>
    <property type="match status" value="1"/>
</dbReference>
<dbReference type="GO" id="GO:0006515">
    <property type="term" value="P:protein quality control for misfolded or incompletely synthesized proteins"/>
    <property type="evidence" value="ECO:0007669"/>
    <property type="project" value="UniProtKB-UniRule"/>
</dbReference>
<dbReference type="PROSITE" id="PS01195">
    <property type="entry name" value="PEPT_TRNA_HYDROL_1"/>
    <property type="match status" value="1"/>
</dbReference>
<protein>
    <recommendedName>
        <fullName evidence="7 8">Peptidyl-tRNA hydrolase</fullName>
        <shortName evidence="8">Pth</shortName>
        <ecNumber evidence="1 8">3.1.1.29</ecNumber>
    </recommendedName>
</protein>
<evidence type="ECO:0000313" key="12">
    <source>
        <dbReference type="Proteomes" id="UP000275225"/>
    </source>
</evidence>
<evidence type="ECO:0000256" key="1">
    <source>
        <dbReference type="ARBA" id="ARBA00013260"/>
    </source>
</evidence>
<dbReference type="EC" id="3.1.1.29" evidence="1 8"/>
<evidence type="ECO:0000256" key="7">
    <source>
        <dbReference type="ARBA" id="ARBA00050038"/>
    </source>
</evidence>